<keyword evidence="7" id="KW-1185">Reference proteome</keyword>
<dbReference type="InterPro" id="IPR000326">
    <property type="entry name" value="PAP2/HPO"/>
</dbReference>
<accession>A0ABU0UZC2</accession>
<sequence length="205" mass="23340">MPYLLLCIGCIFFTVSVFALFSPLAQEWDLLAVQFLSQHRSPSLDSVSAGFALLGGMPFVLFFSTLWCVQHWWHRRKNNVIFIISGVLGSIGFGWLLKWCFDRPRPPEMYHLVNSYGASFPSAHSVYAATLATLAIFIYRGHARYSYVALLSCLWFIIMGVSRVYAGVHYPSDVLAGWGIGFIWISLLWLGLLKIKLDKNNLFFR</sequence>
<evidence type="ECO:0000313" key="6">
    <source>
        <dbReference type="EMBL" id="MDQ1209920.1"/>
    </source>
</evidence>
<dbReference type="Pfam" id="PF01569">
    <property type="entry name" value="PAP2"/>
    <property type="match status" value="1"/>
</dbReference>
<keyword evidence="4" id="KW-0812">Transmembrane</keyword>
<dbReference type="EMBL" id="JAUTBK010000002">
    <property type="protein sequence ID" value="MDQ1209920.1"/>
    <property type="molecule type" value="Genomic_DNA"/>
</dbReference>
<dbReference type="SMART" id="SM00014">
    <property type="entry name" value="acidPPc"/>
    <property type="match status" value="1"/>
</dbReference>
<dbReference type="CDD" id="cd03392">
    <property type="entry name" value="PAP2_like_2"/>
    <property type="match status" value="1"/>
</dbReference>
<gene>
    <name evidence="6" type="ORF">QE380_002843</name>
</gene>
<dbReference type="Proteomes" id="UP001233360">
    <property type="component" value="Unassembled WGS sequence"/>
</dbReference>
<evidence type="ECO:0000256" key="4">
    <source>
        <dbReference type="SAM" id="Phobius"/>
    </source>
</evidence>
<comment type="catalytic activity">
    <reaction evidence="3">
        <text>di-trans,octa-cis-undecaprenyl diphosphate + H2O = di-trans,octa-cis-undecaprenyl phosphate + phosphate + H(+)</text>
        <dbReference type="Rhea" id="RHEA:28094"/>
        <dbReference type="ChEBI" id="CHEBI:15377"/>
        <dbReference type="ChEBI" id="CHEBI:15378"/>
        <dbReference type="ChEBI" id="CHEBI:43474"/>
        <dbReference type="ChEBI" id="CHEBI:58405"/>
        <dbReference type="ChEBI" id="CHEBI:60392"/>
        <dbReference type="EC" id="3.6.1.27"/>
    </reaction>
</comment>
<evidence type="ECO:0000313" key="7">
    <source>
        <dbReference type="Proteomes" id="UP001233360"/>
    </source>
</evidence>
<dbReference type="EC" id="3.6.1.27" evidence="1"/>
<evidence type="ECO:0000259" key="5">
    <source>
        <dbReference type="SMART" id="SM00014"/>
    </source>
</evidence>
<evidence type="ECO:0000256" key="2">
    <source>
        <dbReference type="ARBA" id="ARBA00032707"/>
    </source>
</evidence>
<dbReference type="PANTHER" id="PTHR14969">
    <property type="entry name" value="SPHINGOSINE-1-PHOSPHATE PHOSPHOHYDROLASE"/>
    <property type="match status" value="1"/>
</dbReference>
<reference evidence="6 7" key="1">
    <citation type="submission" date="2023-07" db="EMBL/GenBank/DDBJ databases">
        <title>Functional and genomic diversity of the sorghum phyllosphere microbiome.</title>
        <authorList>
            <person name="Shade A."/>
        </authorList>
    </citation>
    <scope>NUCLEOTIDE SEQUENCE [LARGE SCALE GENOMIC DNA]</scope>
    <source>
        <strain evidence="6 7">SORGH_AS_0887</strain>
    </source>
</reference>
<name>A0ABU0UZC2_ACIBI</name>
<comment type="caution">
    <text evidence="6">The sequence shown here is derived from an EMBL/GenBank/DDBJ whole genome shotgun (WGS) entry which is preliminary data.</text>
</comment>
<dbReference type="SUPFAM" id="SSF48317">
    <property type="entry name" value="Acid phosphatase/Vanadium-dependent haloperoxidase"/>
    <property type="match status" value="1"/>
</dbReference>
<keyword evidence="4" id="KW-0472">Membrane</keyword>
<feature type="transmembrane region" description="Helical" evidence="4">
    <location>
        <begin position="174"/>
        <end position="195"/>
    </location>
</feature>
<evidence type="ECO:0000256" key="3">
    <source>
        <dbReference type="ARBA" id="ARBA00047594"/>
    </source>
</evidence>
<organism evidence="6 7">
    <name type="scientific">Acinetobacter baylyi</name>
    <dbReference type="NCBI Taxonomy" id="202950"/>
    <lineage>
        <taxon>Bacteria</taxon>
        <taxon>Pseudomonadati</taxon>
        <taxon>Pseudomonadota</taxon>
        <taxon>Gammaproteobacteria</taxon>
        <taxon>Moraxellales</taxon>
        <taxon>Moraxellaceae</taxon>
        <taxon>Acinetobacter</taxon>
    </lineage>
</organism>
<feature type="transmembrane region" description="Helical" evidence="4">
    <location>
        <begin position="80"/>
        <end position="97"/>
    </location>
</feature>
<feature type="transmembrane region" description="Helical" evidence="4">
    <location>
        <begin position="47"/>
        <end position="68"/>
    </location>
</feature>
<evidence type="ECO:0000256" key="1">
    <source>
        <dbReference type="ARBA" id="ARBA00012374"/>
    </source>
</evidence>
<feature type="transmembrane region" description="Helical" evidence="4">
    <location>
        <begin position="117"/>
        <end position="139"/>
    </location>
</feature>
<dbReference type="RefSeq" id="WP_004929527.1">
    <property type="nucleotide sequence ID" value="NZ_BCMA01000017.1"/>
</dbReference>
<feature type="domain" description="Phosphatidic acid phosphatase type 2/haloperoxidase" evidence="5">
    <location>
        <begin position="80"/>
        <end position="189"/>
    </location>
</feature>
<dbReference type="InterPro" id="IPR036938">
    <property type="entry name" value="PAP2/HPO_sf"/>
</dbReference>
<dbReference type="Gene3D" id="1.20.144.10">
    <property type="entry name" value="Phosphatidic acid phosphatase type 2/haloperoxidase"/>
    <property type="match status" value="1"/>
</dbReference>
<keyword evidence="4" id="KW-1133">Transmembrane helix</keyword>
<protein>
    <recommendedName>
        <fullName evidence="1">undecaprenyl-diphosphate phosphatase</fullName>
        <ecNumber evidence="1">3.6.1.27</ecNumber>
    </recommendedName>
    <alternativeName>
        <fullName evidence="2">Undecaprenyl pyrophosphate phosphatase</fullName>
    </alternativeName>
</protein>
<proteinExistence type="predicted"/>
<dbReference type="PANTHER" id="PTHR14969:SF13">
    <property type="entry name" value="AT30094P"/>
    <property type="match status" value="1"/>
</dbReference>
<dbReference type="GeneID" id="45235172"/>
<feature type="transmembrane region" description="Helical" evidence="4">
    <location>
        <begin position="146"/>
        <end position="168"/>
    </location>
</feature>